<dbReference type="SUPFAM" id="SSF53335">
    <property type="entry name" value="S-adenosyl-L-methionine-dependent methyltransferases"/>
    <property type="match status" value="1"/>
</dbReference>
<dbReference type="InterPro" id="IPR029063">
    <property type="entry name" value="SAM-dependent_MTases_sf"/>
</dbReference>
<evidence type="ECO:0000313" key="1">
    <source>
        <dbReference type="EMBL" id="KUG19230.1"/>
    </source>
</evidence>
<protein>
    <submittedName>
        <fullName evidence="1">Uncharacterized protein</fullName>
    </submittedName>
</protein>
<accession>A0A0W8FEU2</accession>
<sequence length="161" mass="18136">MLAALTDLGADRWPASTGCDHLRDVCASLYREGRISKEELTAIFIPDYFTAPDEMKHLVEEDSIGQHSSLRYFDAMSVPCAYFTAMHDTLENTQRRQLAHSLARVARAWSESSIRVGLSVENPGMIDEIYGLLTDRFFEAPKGLPYQYCLIELVTASSPER</sequence>
<comment type="caution">
    <text evidence="1">The sequence shown here is derived from an EMBL/GenBank/DDBJ whole genome shotgun (WGS) entry which is preliminary data.</text>
</comment>
<reference evidence="1" key="1">
    <citation type="journal article" date="2015" name="Proc. Natl. Acad. Sci. U.S.A.">
        <title>Networks of energetic and metabolic interactions define dynamics in microbial communities.</title>
        <authorList>
            <person name="Embree M."/>
            <person name="Liu J.K."/>
            <person name="Al-Bassam M.M."/>
            <person name="Zengler K."/>
        </authorList>
    </citation>
    <scope>NUCLEOTIDE SEQUENCE</scope>
</reference>
<dbReference type="AlphaFoldDB" id="A0A0W8FEU2"/>
<gene>
    <name evidence="1" type="ORF">ASZ90_011057</name>
</gene>
<organism evidence="1">
    <name type="scientific">hydrocarbon metagenome</name>
    <dbReference type="NCBI Taxonomy" id="938273"/>
    <lineage>
        <taxon>unclassified sequences</taxon>
        <taxon>metagenomes</taxon>
        <taxon>ecological metagenomes</taxon>
    </lineage>
</organism>
<proteinExistence type="predicted"/>
<dbReference type="EMBL" id="LNQE01001313">
    <property type="protein sequence ID" value="KUG19230.1"/>
    <property type="molecule type" value="Genomic_DNA"/>
</dbReference>
<name>A0A0W8FEU2_9ZZZZ</name>